<name>A0ACB7XP49_9ERIC</name>
<reference evidence="1 2" key="1">
    <citation type="journal article" date="2021" name="Hortic Res">
        <title>High-quality reference genome and annotation aids understanding of berry development for evergreen blueberry (Vaccinium darrowii).</title>
        <authorList>
            <person name="Yu J."/>
            <person name="Hulse-Kemp A.M."/>
            <person name="Babiker E."/>
            <person name="Staton M."/>
        </authorList>
    </citation>
    <scope>NUCLEOTIDE SEQUENCE [LARGE SCALE GENOMIC DNA]</scope>
    <source>
        <strain evidence="2">cv. NJ 8807/NJ 8810</strain>
        <tissue evidence="1">Young leaf</tissue>
    </source>
</reference>
<protein>
    <submittedName>
        <fullName evidence="1">Uncharacterized protein</fullName>
    </submittedName>
</protein>
<dbReference type="EMBL" id="CM037151">
    <property type="protein sequence ID" value="KAH7842562.1"/>
    <property type="molecule type" value="Genomic_DNA"/>
</dbReference>
<accession>A0ACB7XP49</accession>
<gene>
    <name evidence="1" type="ORF">Vadar_006726</name>
</gene>
<organism evidence="1 2">
    <name type="scientific">Vaccinium darrowii</name>
    <dbReference type="NCBI Taxonomy" id="229202"/>
    <lineage>
        <taxon>Eukaryota</taxon>
        <taxon>Viridiplantae</taxon>
        <taxon>Streptophyta</taxon>
        <taxon>Embryophyta</taxon>
        <taxon>Tracheophyta</taxon>
        <taxon>Spermatophyta</taxon>
        <taxon>Magnoliopsida</taxon>
        <taxon>eudicotyledons</taxon>
        <taxon>Gunneridae</taxon>
        <taxon>Pentapetalae</taxon>
        <taxon>asterids</taxon>
        <taxon>Ericales</taxon>
        <taxon>Ericaceae</taxon>
        <taxon>Vaccinioideae</taxon>
        <taxon>Vaccinieae</taxon>
        <taxon>Vaccinium</taxon>
    </lineage>
</organism>
<dbReference type="Proteomes" id="UP000828048">
    <property type="component" value="Chromosome 1"/>
</dbReference>
<evidence type="ECO:0000313" key="1">
    <source>
        <dbReference type="EMBL" id="KAH7842562.1"/>
    </source>
</evidence>
<sequence length="85" mass="9569">MLQEEVGAGFGFGNLDGFGYFEECGNVGFGEVTFKLWSEVGFLVDVCCGGERVSEEEREEEEREVWCNVALLHWCGVMLLCFTLE</sequence>
<keyword evidence="2" id="KW-1185">Reference proteome</keyword>
<evidence type="ECO:0000313" key="2">
    <source>
        <dbReference type="Proteomes" id="UP000828048"/>
    </source>
</evidence>
<comment type="caution">
    <text evidence="1">The sequence shown here is derived from an EMBL/GenBank/DDBJ whole genome shotgun (WGS) entry which is preliminary data.</text>
</comment>
<proteinExistence type="predicted"/>